<feature type="chain" id="PRO_5011675450" evidence="1">
    <location>
        <begin position="23"/>
        <end position="433"/>
    </location>
</feature>
<gene>
    <name evidence="3" type="ORF">SAMN04489723_104337</name>
</gene>
<dbReference type="InterPro" id="IPR006680">
    <property type="entry name" value="Amidohydro-rel"/>
</dbReference>
<feature type="signal peptide" evidence="1">
    <location>
        <begin position="1"/>
        <end position="22"/>
    </location>
</feature>
<reference evidence="3 4" key="1">
    <citation type="submission" date="2016-10" db="EMBL/GenBank/DDBJ databases">
        <authorList>
            <person name="de Groot N.N."/>
        </authorList>
    </citation>
    <scope>NUCLEOTIDE SEQUENCE [LARGE SCALE GENOMIC DNA]</scope>
    <source>
        <strain evidence="3 4">DSM 23399</strain>
    </source>
</reference>
<dbReference type="SUPFAM" id="SSF51338">
    <property type="entry name" value="Composite domain of metallo-dependent hydrolases"/>
    <property type="match status" value="1"/>
</dbReference>
<feature type="domain" description="Amidohydrolase-related" evidence="2">
    <location>
        <begin position="178"/>
        <end position="407"/>
    </location>
</feature>
<dbReference type="Gene3D" id="2.30.40.10">
    <property type="entry name" value="Urease, subunit C, domain 1"/>
    <property type="match status" value="1"/>
</dbReference>
<dbReference type="GO" id="GO:0016810">
    <property type="term" value="F:hydrolase activity, acting on carbon-nitrogen (but not peptide) bonds"/>
    <property type="evidence" value="ECO:0007669"/>
    <property type="project" value="InterPro"/>
</dbReference>
<dbReference type="RefSeq" id="WP_092895912.1">
    <property type="nucleotide sequence ID" value="NZ_FOKK01000004.1"/>
</dbReference>
<dbReference type="Pfam" id="PF01979">
    <property type="entry name" value="Amidohydro_1"/>
    <property type="match status" value="1"/>
</dbReference>
<accession>A0A1I0YJP6</accession>
<evidence type="ECO:0000313" key="4">
    <source>
        <dbReference type="Proteomes" id="UP000198790"/>
    </source>
</evidence>
<dbReference type="SUPFAM" id="SSF51556">
    <property type="entry name" value="Metallo-dependent hydrolases"/>
    <property type="match status" value="1"/>
</dbReference>
<dbReference type="PANTHER" id="PTHR43135:SF3">
    <property type="entry name" value="ALPHA-D-RIBOSE 1-METHYLPHOSPHONATE 5-TRIPHOSPHATE DIPHOSPHATASE"/>
    <property type="match status" value="1"/>
</dbReference>
<name>A0A1I0YJP6_9BACT</name>
<sequence>MKRLNKTFFAFLLALLPMMAMAQIDGEVIKPRAGKFLLKNATVVTITKGVLTNTSVLVEDGKIKEVGANISADGAEVIDCTGKFIYPGMIDGGTKLGLVEINSVQETVDYAEIGNFSPNMQALTAVNPNSVAIPVTRVSGVTTVLTVPTGGLFPGTAALINLNGYTPDQMYAGFKAIAMSFPSSGRRGRFDRRSDDDIKKANDKALKEADDLWDNAKSYATMTANGAKLDYYPEMAQLAKATTGELPLLIEVNAASDIQAAIKWVEGKDAKVIFTGVAEGWRVADEIAKSGIPVVTGPIQALPTRDSDRYDTPYANAGKMAKAGVKVAIKTDGQENVRNLPFFAAFAAAYGMGKEEAWKAVTINAAEIFGVADKYGSVEAGKVANLIIADGDPFETRTNIMHVFIDGYRMPLSNRQIRLYQEFLDRSPGLRMN</sequence>
<evidence type="ECO:0000313" key="3">
    <source>
        <dbReference type="EMBL" id="SFB12710.1"/>
    </source>
</evidence>
<dbReference type="EMBL" id="FOKK01000004">
    <property type="protein sequence ID" value="SFB12710.1"/>
    <property type="molecule type" value="Genomic_DNA"/>
</dbReference>
<dbReference type="InterPro" id="IPR011059">
    <property type="entry name" value="Metal-dep_hydrolase_composite"/>
</dbReference>
<evidence type="ECO:0000259" key="2">
    <source>
        <dbReference type="Pfam" id="PF01979"/>
    </source>
</evidence>
<organism evidence="3 4">
    <name type="scientific">Algoriphagus aquimarinus</name>
    <dbReference type="NCBI Taxonomy" id="237018"/>
    <lineage>
        <taxon>Bacteria</taxon>
        <taxon>Pseudomonadati</taxon>
        <taxon>Bacteroidota</taxon>
        <taxon>Cytophagia</taxon>
        <taxon>Cytophagales</taxon>
        <taxon>Cyclobacteriaceae</taxon>
        <taxon>Algoriphagus</taxon>
    </lineage>
</organism>
<keyword evidence="4" id="KW-1185">Reference proteome</keyword>
<keyword evidence="1" id="KW-0732">Signal</keyword>
<dbReference type="Proteomes" id="UP000198790">
    <property type="component" value="Unassembled WGS sequence"/>
</dbReference>
<proteinExistence type="predicted"/>
<dbReference type="InterPro" id="IPR032466">
    <property type="entry name" value="Metal_Hydrolase"/>
</dbReference>
<dbReference type="OrthoDB" id="9802793at2"/>
<dbReference type="STRING" id="237018.SAMN04489723_104337"/>
<protein>
    <submittedName>
        <fullName evidence="3">Imidazolonepropionase</fullName>
    </submittedName>
</protein>
<dbReference type="PANTHER" id="PTHR43135">
    <property type="entry name" value="ALPHA-D-RIBOSE 1-METHYLPHOSPHONATE 5-TRIPHOSPHATE DIPHOSPHATASE"/>
    <property type="match status" value="1"/>
</dbReference>
<evidence type="ECO:0000256" key="1">
    <source>
        <dbReference type="SAM" id="SignalP"/>
    </source>
</evidence>
<dbReference type="AlphaFoldDB" id="A0A1I0YJP6"/>
<dbReference type="Gene3D" id="3.20.20.140">
    <property type="entry name" value="Metal-dependent hydrolases"/>
    <property type="match status" value="1"/>
</dbReference>
<dbReference type="InterPro" id="IPR051781">
    <property type="entry name" value="Metallo-dep_Hydrolase"/>
</dbReference>